<dbReference type="GO" id="GO:0010340">
    <property type="term" value="F:carboxyl-O-methyltransferase activity"/>
    <property type="evidence" value="ECO:0007669"/>
    <property type="project" value="UniProtKB-UniRule"/>
</dbReference>
<dbReference type="InterPro" id="IPR011814">
    <property type="entry name" value="BioC"/>
</dbReference>
<dbReference type="AlphaFoldDB" id="C7R784"/>
<dbReference type="InterPro" id="IPR050602">
    <property type="entry name" value="Malonyl-ACP_OMT"/>
</dbReference>
<dbReference type="NCBIfam" id="TIGR02072">
    <property type="entry name" value="BioC"/>
    <property type="match status" value="1"/>
</dbReference>
<dbReference type="Proteomes" id="UP000001231">
    <property type="component" value="Chromosome"/>
</dbReference>
<dbReference type="InterPro" id="IPR013216">
    <property type="entry name" value="Methyltransf_11"/>
</dbReference>
<dbReference type="GO" id="GO:0032259">
    <property type="term" value="P:methylation"/>
    <property type="evidence" value="ECO:0007669"/>
    <property type="project" value="UniProtKB-KW"/>
</dbReference>
<gene>
    <name evidence="8" type="primary">bioC</name>
    <name evidence="10" type="ordered locus">Kkor_2130</name>
</gene>
<dbReference type="SUPFAM" id="SSF53335">
    <property type="entry name" value="S-adenosyl-L-methionine-dependent methyltransferases"/>
    <property type="match status" value="1"/>
</dbReference>
<dbReference type="GO" id="GO:0102130">
    <property type="term" value="F:malonyl-CoA methyltransferase activity"/>
    <property type="evidence" value="ECO:0007669"/>
    <property type="project" value="UniProtKB-EC"/>
</dbReference>
<dbReference type="GO" id="GO:0008757">
    <property type="term" value="F:S-adenosylmethionine-dependent methyltransferase activity"/>
    <property type="evidence" value="ECO:0007669"/>
    <property type="project" value="InterPro"/>
</dbReference>
<dbReference type="Pfam" id="PF08241">
    <property type="entry name" value="Methyltransf_11"/>
    <property type="match status" value="1"/>
</dbReference>
<dbReference type="HAMAP" id="MF_00835">
    <property type="entry name" value="BioC"/>
    <property type="match status" value="1"/>
</dbReference>
<comment type="pathway">
    <text evidence="2 8">Cofactor biosynthesis; biotin biosynthesis.</text>
</comment>
<keyword evidence="6 8" id="KW-0949">S-adenosyl-L-methionine</keyword>
<dbReference type="InterPro" id="IPR029063">
    <property type="entry name" value="SAM-dependent_MTases_sf"/>
</dbReference>
<dbReference type="KEGG" id="kko:Kkor_2130"/>
<accession>C7R784</accession>
<name>C7R784_KANKD</name>
<evidence type="ECO:0000313" key="10">
    <source>
        <dbReference type="EMBL" id="ACV27540.1"/>
    </source>
</evidence>
<evidence type="ECO:0000313" key="11">
    <source>
        <dbReference type="Proteomes" id="UP000001231"/>
    </source>
</evidence>
<keyword evidence="11" id="KW-1185">Reference proteome</keyword>
<dbReference type="PANTHER" id="PTHR13090:SF1">
    <property type="entry name" value="ARGININE-HYDROXYLASE NDUFAF5, MITOCHONDRIAL"/>
    <property type="match status" value="1"/>
</dbReference>
<dbReference type="RefSeq" id="WP_015781145.1">
    <property type="nucleotide sequence ID" value="NC_013166.1"/>
</dbReference>
<reference evidence="10 11" key="1">
    <citation type="journal article" date="2009" name="Stand. Genomic Sci.">
        <title>Complete genome sequence of Kangiella koreensis type strain (SW-125).</title>
        <authorList>
            <person name="Han C."/>
            <person name="Sikorski J."/>
            <person name="Lapidus A."/>
            <person name="Nolan M."/>
            <person name="Glavina Del Rio T."/>
            <person name="Tice H."/>
            <person name="Cheng J.F."/>
            <person name="Lucas S."/>
            <person name="Chen F."/>
            <person name="Copeland A."/>
            <person name="Ivanova N."/>
            <person name="Mavromatis K."/>
            <person name="Ovchinnikova G."/>
            <person name="Pati A."/>
            <person name="Bruce D."/>
            <person name="Goodwin L."/>
            <person name="Pitluck S."/>
            <person name="Chen A."/>
            <person name="Palaniappan K."/>
            <person name="Land M."/>
            <person name="Hauser L."/>
            <person name="Chang Y.J."/>
            <person name="Jeffries C.D."/>
            <person name="Chain P."/>
            <person name="Saunders E."/>
            <person name="Brettin T."/>
            <person name="Goker M."/>
            <person name="Tindall B.J."/>
            <person name="Bristow J."/>
            <person name="Eisen J.A."/>
            <person name="Markowitz V."/>
            <person name="Hugenholtz P."/>
            <person name="Kyrpides N.C."/>
            <person name="Klenk H.P."/>
            <person name="Detter J.C."/>
        </authorList>
    </citation>
    <scope>NUCLEOTIDE SEQUENCE [LARGE SCALE GENOMIC DNA]</scope>
    <source>
        <strain evidence="11">DSM 16069 / KCTC 12182 / SW-125</strain>
    </source>
</reference>
<dbReference type="Gene3D" id="3.40.50.150">
    <property type="entry name" value="Vaccinia Virus protein VP39"/>
    <property type="match status" value="1"/>
</dbReference>
<comment type="similarity">
    <text evidence="8">Belongs to the methyltransferase superfamily.</text>
</comment>
<evidence type="ECO:0000256" key="1">
    <source>
        <dbReference type="ARBA" id="ARBA00000852"/>
    </source>
</evidence>
<dbReference type="CDD" id="cd02440">
    <property type="entry name" value="AdoMet_MTases"/>
    <property type="match status" value="1"/>
</dbReference>
<sequence length="285" mass="32271">MSKTMQPKINQIAKDDIARSFSRAAKTYDDAAFFQKVAGERLLERLQYFKLQPRNILDLGCGTGYFTRELSKRYPGAKVTGADLATGMIEYCCAQSDQEEYVCADALRLPFESDSFDFVFSNLTFQWIDELPQLFQELNRVLKPEGLLLFTTLGPDTLYELKHSWAAVNDYQHVNNFIDMHHVGDAMLSARLSDPVVDSEPVIIGYNKAVELMRDLKNIGAHNIDSSRNHGLTSPSQLRQLEQEYQQFKLDDGQLPATYELVYGHAFGTEVSPAMGYHDYAVEIG</sequence>
<evidence type="ECO:0000256" key="8">
    <source>
        <dbReference type="HAMAP-Rule" id="MF_00835"/>
    </source>
</evidence>
<feature type="domain" description="Methyltransferase type 11" evidence="9">
    <location>
        <begin position="57"/>
        <end position="150"/>
    </location>
</feature>
<dbReference type="EC" id="2.1.1.197" evidence="3 8"/>
<organism evidence="10 11">
    <name type="scientific">Kangiella koreensis (strain DSM 16069 / JCM 12317 / KCTC 12182 / SW-125)</name>
    <dbReference type="NCBI Taxonomy" id="523791"/>
    <lineage>
        <taxon>Bacteria</taxon>
        <taxon>Pseudomonadati</taxon>
        <taxon>Pseudomonadota</taxon>
        <taxon>Gammaproteobacteria</taxon>
        <taxon>Kangiellales</taxon>
        <taxon>Kangiellaceae</taxon>
        <taxon>Kangiella</taxon>
    </lineage>
</organism>
<evidence type="ECO:0000259" key="9">
    <source>
        <dbReference type="Pfam" id="PF08241"/>
    </source>
</evidence>
<evidence type="ECO:0000256" key="3">
    <source>
        <dbReference type="ARBA" id="ARBA00012327"/>
    </source>
</evidence>
<evidence type="ECO:0000256" key="7">
    <source>
        <dbReference type="ARBA" id="ARBA00022756"/>
    </source>
</evidence>
<proteinExistence type="inferred from homology"/>
<dbReference type="InParanoid" id="C7R784"/>
<keyword evidence="4 8" id="KW-0489">Methyltransferase</keyword>
<keyword evidence="7 8" id="KW-0093">Biotin biosynthesis</keyword>
<dbReference type="UniPathway" id="UPA00078"/>
<comment type="catalytic activity">
    <reaction evidence="1 8">
        <text>malonyl-[ACP] + S-adenosyl-L-methionine = malonyl-[ACP] methyl ester + S-adenosyl-L-homocysteine</text>
        <dbReference type="Rhea" id="RHEA:17105"/>
        <dbReference type="Rhea" id="RHEA-COMP:9623"/>
        <dbReference type="Rhea" id="RHEA-COMP:9954"/>
        <dbReference type="ChEBI" id="CHEBI:57856"/>
        <dbReference type="ChEBI" id="CHEBI:59789"/>
        <dbReference type="ChEBI" id="CHEBI:78449"/>
        <dbReference type="ChEBI" id="CHEBI:78845"/>
        <dbReference type="EC" id="2.1.1.197"/>
    </reaction>
</comment>
<dbReference type="GO" id="GO:0009102">
    <property type="term" value="P:biotin biosynthetic process"/>
    <property type="evidence" value="ECO:0007669"/>
    <property type="project" value="UniProtKB-UniRule"/>
</dbReference>
<evidence type="ECO:0000256" key="5">
    <source>
        <dbReference type="ARBA" id="ARBA00022679"/>
    </source>
</evidence>
<evidence type="ECO:0000256" key="4">
    <source>
        <dbReference type="ARBA" id="ARBA00022603"/>
    </source>
</evidence>
<dbReference type="eggNOG" id="COG2226">
    <property type="taxonomic scope" value="Bacteria"/>
</dbReference>
<dbReference type="OrthoDB" id="9760689at2"/>
<keyword evidence="5 8" id="KW-0808">Transferase</keyword>
<dbReference type="HOGENOM" id="CLU_046586_2_2_6"/>
<dbReference type="EMBL" id="CP001707">
    <property type="protein sequence ID" value="ACV27540.1"/>
    <property type="molecule type" value="Genomic_DNA"/>
</dbReference>
<dbReference type="FunCoup" id="C7R784">
    <property type="interactions" value="254"/>
</dbReference>
<comment type="function">
    <text evidence="8">Converts the free carboxyl group of a malonyl-thioester to its methyl ester by transfer of a methyl group from S-adenosyl-L-methionine (SAM). It allows to synthesize pimeloyl-ACP via the fatty acid synthetic pathway.</text>
</comment>
<evidence type="ECO:0000256" key="2">
    <source>
        <dbReference type="ARBA" id="ARBA00004746"/>
    </source>
</evidence>
<dbReference type="PANTHER" id="PTHR13090">
    <property type="entry name" value="ARGININE-HYDROXYLASE NDUFAF5, MITOCHONDRIAL"/>
    <property type="match status" value="1"/>
</dbReference>
<dbReference type="STRING" id="523791.Kkor_2130"/>
<evidence type="ECO:0000256" key="6">
    <source>
        <dbReference type="ARBA" id="ARBA00022691"/>
    </source>
</evidence>
<protein>
    <recommendedName>
        <fullName evidence="3 8">Malonyl-[acyl-carrier protein] O-methyltransferase</fullName>
        <shortName evidence="8">Malonyl-ACP O-methyltransferase</shortName>
        <ecNumber evidence="3 8">2.1.1.197</ecNumber>
    </recommendedName>
    <alternativeName>
        <fullName evidence="8">Biotin synthesis protein BioC</fullName>
    </alternativeName>
</protein>